<keyword evidence="7" id="KW-0863">Zinc-finger</keyword>
<dbReference type="GO" id="GO:0005524">
    <property type="term" value="F:ATP binding"/>
    <property type="evidence" value="ECO:0007669"/>
    <property type="project" value="UniProtKB-UniRule"/>
</dbReference>
<comment type="cofactor">
    <cofactor evidence="7">
        <name>Zn(2+)</name>
        <dbReference type="ChEBI" id="CHEBI:29105"/>
    </cofactor>
    <text evidence="7">Binds 1 zinc ion.</text>
</comment>
<evidence type="ECO:0000313" key="9">
    <source>
        <dbReference type="EMBL" id="OGG11693.1"/>
    </source>
</evidence>
<dbReference type="Pfam" id="PF22811">
    <property type="entry name" value="Zn_ribbon_NrdR"/>
    <property type="match status" value="1"/>
</dbReference>
<dbReference type="PANTHER" id="PTHR30455">
    <property type="entry name" value="TRANSCRIPTIONAL REPRESSOR NRDR"/>
    <property type="match status" value="1"/>
</dbReference>
<keyword evidence="2 7" id="KW-0547">Nucleotide-binding</keyword>
<evidence type="ECO:0000256" key="7">
    <source>
        <dbReference type="HAMAP-Rule" id="MF_00440"/>
    </source>
</evidence>
<dbReference type="GO" id="GO:0003677">
    <property type="term" value="F:DNA binding"/>
    <property type="evidence" value="ECO:0007669"/>
    <property type="project" value="UniProtKB-KW"/>
</dbReference>
<feature type="domain" description="ATP-cone" evidence="8">
    <location>
        <begin position="49"/>
        <end position="139"/>
    </location>
</feature>
<evidence type="ECO:0000256" key="4">
    <source>
        <dbReference type="ARBA" id="ARBA00023015"/>
    </source>
</evidence>
<accession>A0A1F5ZHB5</accession>
<evidence type="ECO:0000256" key="6">
    <source>
        <dbReference type="ARBA" id="ARBA00023163"/>
    </source>
</evidence>
<keyword evidence="3 7" id="KW-0067">ATP-binding</keyword>
<evidence type="ECO:0000256" key="1">
    <source>
        <dbReference type="ARBA" id="ARBA00022491"/>
    </source>
</evidence>
<dbReference type="EMBL" id="MFIZ01000019">
    <property type="protein sequence ID" value="OGG11693.1"/>
    <property type="molecule type" value="Genomic_DNA"/>
</dbReference>
<dbReference type="PROSITE" id="PS51161">
    <property type="entry name" value="ATP_CONE"/>
    <property type="match status" value="1"/>
</dbReference>
<evidence type="ECO:0000256" key="2">
    <source>
        <dbReference type="ARBA" id="ARBA00022741"/>
    </source>
</evidence>
<comment type="similarity">
    <text evidence="7">Belongs to the NrdR family.</text>
</comment>
<proteinExistence type="inferred from homology"/>
<dbReference type="InterPro" id="IPR003796">
    <property type="entry name" value="RNR_NrdR-like"/>
</dbReference>
<comment type="caution">
    <text evidence="9">The sequence shown here is derived from an EMBL/GenBank/DDBJ whole genome shotgun (WGS) entry which is preliminary data.</text>
</comment>
<dbReference type="InterPro" id="IPR055173">
    <property type="entry name" value="NrdR-like_N"/>
</dbReference>
<keyword evidence="7" id="KW-0479">Metal-binding</keyword>
<evidence type="ECO:0000313" key="10">
    <source>
        <dbReference type="Proteomes" id="UP000177268"/>
    </source>
</evidence>
<gene>
    <name evidence="7" type="primary">nrdR</name>
    <name evidence="9" type="ORF">A2Z00_00700</name>
</gene>
<dbReference type="GO" id="GO:0008270">
    <property type="term" value="F:zinc ion binding"/>
    <property type="evidence" value="ECO:0007669"/>
    <property type="project" value="UniProtKB-UniRule"/>
</dbReference>
<reference evidence="9 10" key="1">
    <citation type="journal article" date="2016" name="Nat. Commun.">
        <title>Thousands of microbial genomes shed light on interconnected biogeochemical processes in an aquifer system.</title>
        <authorList>
            <person name="Anantharaman K."/>
            <person name="Brown C.T."/>
            <person name="Hug L.A."/>
            <person name="Sharon I."/>
            <person name="Castelle C.J."/>
            <person name="Probst A.J."/>
            <person name="Thomas B.C."/>
            <person name="Singh A."/>
            <person name="Wilkins M.J."/>
            <person name="Karaoz U."/>
            <person name="Brodie E.L."/>
            <person name="Williams K.H."/>
            <person name="Hubbard S.S."/>
            <person name="Banfield J.F."/>
        </authorList>
    </citation>
    <scope>NUCLEOTIDE SEQUENCE [LARGE SCALE GENOMIC DNA]</scope>
</reference>
<keyword evidence="7" id="KW-0862">Zinc</keyword>
<sequence>MKCPYCNHENTDVIETRDSEDLSVTRRRRNCPKCEKRFTTYERVENVPLTVIKKDERRESFDREKLKRGIWRASGKTTIKAEDVDRIVDEVERELIGGESTEVVSKRIGELVAKRLKKLDKIAYIRFASVFRQFVDIEDFEREVKKLL</sequence>
<comment type="function">
    <text evidence="7">Negatively regulates transcription of bacterial ribonucleotide reductase nrd genes and operons by binding to NrdR-boxes.</text>
</comment>
<dbReference type="Pfam" id="PF03477">
    <property type="entry name" value="ATP-cone"/>
    <property type="match status" value="1"/>
</dbReference>
<name>A0A1F5ZHB5_9BACT</name>
<dbReference type="GO" id="GO:0045892">
    <property type="term" value="P:negative regulation of DNA-templated transcription"/>
    <property type="evidence" value="ECO:0007669"/>
    <property type="project" value="UniProtKB-UniRule"/>
</dbReference>
<dbReference type="NCBIfam" id="TIGR00244">
    <property type="entry name" value="transcriptional regulator NrdR"/>
    <property type="match status" value="1"/>
</dbReference>
<organism evidence="9 10">
    <name type="scientific">Candidatus Gottesmanbacteria bacterium RBG_13_45_10</name>
    <dbReference type="NCBI Taxonomy" id="1798370"/>
    <lineage>
        <taxon>Bacteria</taxon>
        <taxon>Candidatus Gottesmaniibacteriota</taxon>
    </lineage>
</organism>
<protein>
    <recommendedName>
        <fullName evidence="7">Transcriptional repressor NrdR</fullName>
    </recommendedName>
</protein>
<keyword evidence="6 7" id="KW-0804">Transcription</keyword>
<evidence type="ECO:0000256" key="3">
    <source>
        <dbReference type="ARBA" id="ARBA00022840"/>
    </source>
</evidence>
<dbReference type="PANTHER" id="PTHR30455:SF2">
    <property type="entry name" value="TRANSCRIPTIONAL REPRESSOR NRDR"/>
    <property type="match status" value="1"/>
</dbReference>
<keyword evidence="5 7" id="KW-0238">DNA-binding</keyword>
<dbReference type="InterPro" id="IPR005144">
    <property type="entry name" value="ATP-cone_dom"/>
</dbReference>
<feature type="zinc finger region" evidence="7">
    <location>
        <begin position="3"/>
        <end position="34"/>
    </location>
</feature>
<dbReference type="AlphaFoldDB" id="A0A1F5ZHB5"/>
<dbReference type="HAMAP" id="MF_00440">
    <property type="entry name" value="NrdR"/>
    <property type="match status" value="1"/>
</dbReference>
<keyword evidence="4 7" id="KW-0805">Transcription regulation</keyword>
<evidence type="ECO:0000256" key="5">
    <source>
        <dbReference type="ARBA" id="ARBA00023125"/>
    </source>
</evidence>
<evidence type="ECO:0000259" key="8">
    <source>
        <dbReference type="PROSITE" id="PS51161"/>
    </source>
</evidence>
<dbReference type="Proteomes" id="UP000177268">
    <property type="component" value="Unassembled WGS sequence"/>
</dbReference>
<dbReference type="STRING" id="1798370.A2Z00_00700"/>
<keyword evidence="1 7" id="KW-0678">Repressor</keyword>